<dbReference type="PANTHER" id="PTHR10992:SF1086">
    <property type="entry name" value="AB HYDROLASE-1 DOMAIN-CONTAINING PROTEIN"/>
    <property type="match status" value="1"/>
</dbReference>
<dbReference type="GO" id="GO:0016787">
    <property type="term" value="F:hydrolase activity"/>
    <property type="evidence" value="ECO:0007669"/>
    <property type="project" value="UniProtKB-KW"/>
</dbReference>
<evidence type="ECO:0000313" key="3">
    <source>
        <dbReference type="Proteomes" id="UP001055658"/>
    </source>
</evidence>
<evidence type="ECO:0000313" key="2">
    <source>
        <dbReference type="EMBL" id="USD20183.1"/>
    </source>
</evidence>
<keyword evidence="2" id="KW-0378">Hydrolase</keyword>
<sequence length="235" mass="26190">MATFVLVHGAWQGGWCWRRVEDRLRNFGHLVFAPTLTGLGERVHLLNDKIDLDTHIQDVLGVIESEELSNIILCGHSYGGMVITSVADKVPSTVSTLVYLDALVPESGLCTLELLPKEIGSTLLESARSTDKGFLVAPDQAKNFGVNIHDQAWVNRRSVDQPLKTFEQPIFLEGAWKLIPDRIYIYATGWAPGIGKPFYEIAQRDSGWQSNSIQCGHDVMIDKPEELTQMLIDCI</sequence>
<dbReference type="RefSeq" id="WP_252082326.1">
    <property type="nucleotide sequence ID" value="NZ_CP092418.1"/>
</dbReference>
<dbReference type="InterPro" id="IPR029058">
    <property type="entry name" value="AB_hydrolase_fold"/>
</dbReference>
<proteinExistence type="predicted"/>
<dbReference type="SUPFAM" id="SSF53474">
    <property type="entry name" value="alpha/beta-Hydrolases"/>
    <property type="match status" value="1"/>
</dbReference>
<dbReference type="Proteomes" id="UP001055658">
    <property type="component" value="Chromosome"/>
</dbReference>
<dbReference type="InterPro" id="IPR000073">
    <property type="entry name" value="AB_hydrolase_1"/>
</dbReference>
<dbReference type="Gene3D" id="3.40.50.1820">
    <property type="entry name" value="alpha/beta hydrolase"/>
    <property type="match status" value="1"/>
</dbReference>
<protein>
    <submittedName>
        <fullName evidence="2">Alpha/beta hydrolase</fullName>
    </submittedName>
</protein>
<dbReference type="EMBL" id="CP092418">
    <property type="protein sequence ID" value="USD20183.1"/>
    <property type="molecule type" value="Genomic_DNA"/>
</dbReference>
<organism evidence="2 3">
    <name type="scientific">Microbulbifer variabilis</name>
    <dbReference type="NCBI Taxonomy" id="266805"/>
    <lineage>
        <taxon>Bacteria</taxon>
        <taxon>Pseudomonadati</taxon>
        <taxon>Pseudomonadota</taxon>
        <taxon>Gammaproteobacteria</taxon>
        <taxon>Cellvibrionales</taxon>
        <taxon>Microbulbiferaceae</taxon>
        <taxon>Microbulbifer</taxon>
    </lineage>
</organism>
<dbReference type="PANTHER" id="PTHR10992">
    <property type="entry name" value="METHYLESTERASE FAMILY MEMBER"/>
    <property type="match status" value="1"/>
</dbReference>
<name>A0ABY4VAG7_9GAMM</name>
<evidence type="ECO:0000259" key="1">
    <source>
        <dbReference type="Pfam" id="PF12697"/>
    </source>
</evidence>
<keyword evidence="3" id="KW-1185">Reference proteome</keyword>
<feature type="domain" description="AB hydrolase-1" evidence="1">
    <location>
        <begin position="4"/>
        <end position="227"/>
    </location>
</feature>
<gene>
    <name evidence="2" type="ORF">MJO52_13965</name>
</gene>
<dbReference type="InterPro" id="IPR045889">
    <property type="entry name" value="MES/HNL"/>
</dbReference>
<accession>A0ABY4VAG7</accession>
<dbReference type="Pfam" id="PF12697">
    <property type="entry name" value="Abhydrolase_6"/>
    <property type="match status" value="1"/>
</dbReference>
<reference evidence="2" key="1">
    <citation type="submission" date="2022-02" db="EMBL/GenBank/DDBJ databases">
        <title>Coral-associated bacteria.</title>
        <authorList>
            <person name="Tang K."/>
            <person name="Wang X."/>
        </authorList>
    </citation>
    <scope>NUCLEOTIDE SEQUENCE</scope>
    <source>
        <strain evidence="2">SCSIO 43006</strain>
    </source>
</reference>